<dbReference type="AlphaFoldDB" id="A0A2J7PKY7"/>
<dbReference type="EMBL" id="NEVH01024529">
    <property type="protein sequence ID" value="PNF17006.1"/>
    <property type="molecule type" value="Genomic_DNA"/>
</dbReference>
<evidence type="ECO:0000256" key="8">
    <source>
        <dbReference type="ARBA" id="ARBA00023004"/>
    </source>
</evidence>
<evidence type="ECO:0000256" key="10">
    <source>
        <dbReference type="ARBA" id="ARBA00023163"/>
    </source>
</evidence>
<keyword evidence="4 14" id="KW-0479">Metal-binding</keyword>
<keyword evidence="8 14" id="KW-0408">Iron</keyword>
<evidence type="ECO:0000313" key="17">
    <source>
        <dbReference type="EMBL" id="PNF17004.1"/>
    </source>
</evidence>
<dbReference type="STRING" id="105785.A0A2J7PKY7"/>
<dbReference type="GO" id="GO:0005730">
    <property type="term" value="C:nucleolus"/>
    <property type="evidence" value="ECO:0007669"/>
    <property type="project" value="TreeGrafter"/>
</dbReference>
<accession>A0A2J7PKY7</accession>
<dbReference type="EC" id="1.14.11.27" evidence="14"/>
<evidence type="ECO:0000256" key="11">
    <source>
        <dbReference type="ARBA" id="ARBA00023242"/>
    </source>
</evidence>
<organism evidence="17 18">
    <name type="scientific">Cryptotermes secundus</name>
    <dbReference type="NCBI Taxonomy" id="105785"/>
    <lineage>
        <taxon>Eukaryota</taxon>
        <taxon>Metazoa</taxon>
        <taxon>Ecdysozoa</taxon>
        <taxon>Arthropoda</taxon>
        <taxon>Hexapoda</taxon>
        <taxon>Insecta</taxon>
        <taxon>Pterygota</taxon>
        <taxon>Neoptera</taxon>
        <taxon>Polyneoptera</taxon>
        <taxon>Dictyoptera</taxon>
        <taxon>Blattodea</taxon>
        <taxon>Blattoidea</taxon>
        <taxon>Termitoidae</taxon>
        <taxon>Kalotermitidae</taxon>
        <taxon>Cryptotermitinae</taxon>
        <taxon>Cryptotermes</taxon>
    </lineage>
</organism>
<reference evidence="17 18" key="1">
    <citation type="submission" date="2017-12" db="EMBL/GenBank/DDBJ databases">
        <title>Hemimetabolous genomes reveal molecular basis of termite eusociality.</title>
        <authorList>
            <person name="Harrison M.C."/>
            <person name="Jongepier E."/>
            <person name="Robertson H.M."/>
            <person name="Arning N."/>
            <person name="Bitard-Feildel T."/>
            <person name="Chao H."/>
            <person name="Childers C.P."/>
            <person name="Dinh H."/>
            <person name="Doddapaneni H."/>
            <person name="Dugan S."/>
            <person name="Gowin J."/>
            <person name="Greiner C."/>
            <person name="Han Y."/>
            <person name="Hu H."/>
            <person name="Hughes D.S.T."/>
            <person name="Huylmans A.-K."/>
            <person name="Kemena C."/>
            <person name="Kremer L.P.M."/>
            <person name="Lee S.L."/>
            <person name="Lopez-Ezquerra A."/>
            <person name="Mallet L."/>
            <person name="Monroy-Kuhn J.M."/>
            <person name="Moser A."/>
            <person name="Murali S.C."/>
            <person name="Muzny D.M."/>
            <person name="Otani S."/>
            <person name="Piulachs M.-D."/>
            <person name="Poelchau M."/>
            <person name="Qu J."/>
            <person name="Schaub F."/>
            <person name="Wada-Katsumata A."/>
            <person name="Worley K.C."/>
            <person name="Xie Q."/>
            <person name="Ylla G."/>
            <person name="Poulsen M."/>
            <person name="Gibbs R.A."/>
            <person name="Schal C."/>
            <person name="Richards S."/>
            <person name="Belles X."/>
            <person name="Korb J."/>
            <person name="Bornberg-Bauer E."/>
        </authorList>
    </citation>
    <scope>NUCLEOTIDE SEQUENCE [LARGE SCALE GENOMIC DNA]</scope>
    <source>
        <tissue evidence="17">Whole body</tissue>
    </source>
</reference>
<dbReference type="SMART" id="SM00558">
    <property type="entry name" value="JmjC"/>
    <property type="match status" value="1"/>
</dbReference>
<dbReference type="PANTHER" id="PTHR13096:SF8">
    <property type="entry name" value="RIBOSOMAL OXYGENASE 1"/>
    <property type="match status" value="1"/>
</dbReference>
<comment type="cofactor">
    <cofactor evidence="14">
        <name>Fe(2+)</name>
        <dbReference type="ChEBI" id="CHEBI:29033"/>
    </cofactor>
    <text evidence="14">Binds 1 Fe(2+) ion per subunit.</text>
</comment>
<evidence type="ECO:0000256" key="6">
    <source>
        <dbReference type="ARBA" id="ARBA00022964"/>
    </source>
</evidence>
<keyword evidence="11 14" id="KW-0539">Nucleus</keyword>
<keyword evidence="3" id="KW-0678">Repressor</keyword>
<name>A0A2J7PKY7_9NEOP</name>
<dbReference type="SUPFAM" id="SSF51197">
    <property type="entry name" value="Clavaminate synthase-like"/>
    <property type="match status" value="1"/>
</dbReference>
<evidence type="ECO:0000256" key="15">
    <source>
        <dbReference type="SAM" id="MobiDB-lite"/>
    </source>
</evidence>
<dbReference type="FunFam" id="1.10.10.1500:FF:000001">
    <property type="entry name" value="ribosomal oxygenase 1 isoform X1"/>
    <property type="match status" value="1"/>
</dbReference>
<feature type="domain" description="JmjC" evidence="16">
    <location>
        <begin position="282"/>
        <end position="427"/>
    </location>
</feature>
<evidence type="ECO:0000256" key="12">
    <source>
        <dbReference type="ARBA" id="ARBA00025670"/>
    </source>
</evidence>
<comment type="similarity">
    <text evidence="2">Belongs to the ROX family. NO66 subfamily.</text>
</comment>
<comment type="catalytic activity">
    <reaction evidence="13 14">
        <text>N(6),N(6)-dimethyl-L-lysyl(36)-[histone H3] + 2 2-oxoglutarate + 2 O2 = L-lysyl(36)-[histone H3] + 2 formaldehyde + 2 succinate + 2 CO2</text>
        <dbReference type="Rhea" id="RHEA:42032"/>
        <dbReference type="Rhea" id="RHEA-COMP:9785"/>
        <dbReference type="Rhea" id="RHEA-COMP:9787"/>
        <dbReference type="ChEBI" id="CHEBI:15379"/>
        <dbReference type="ChEBI" id="CHEBI:16526"/>
        <dbReference type="ChEBI" id="CHEBI:16810"/>
        <dbReference type="ChEBI" id="CHEBI:16842"/>
        <dbReference type="ChEBI" id="CHEBI:29969"/>
        <dbReference type="ChEBI" id="CHEBI:30031"/>
        <dbReference type="ChEBI" id="CHEBI:61976"/>
        <dbReference type="EC" id="1.14.11.27"/>
    </reaction>
</comment>
<dbReference type="InParanoid" id="A0A2J7PKY7"/>
<comment type="subcellular location">
    <subcellularLocation>
        <location evidence="1 14">Nucleus</location>
    </subcellularLocation>
</comment>
<comment type="function">
    <text evidence="12">Oxygenase that can act as both a histone lysine demethylase and a ribosomal histidine hydroxylase. Specifically demethylates 'Lys-4' (H3K4me) and 'Lys-36' (H3K36me) of histone H3, thereby playing a central role in histone code.</text>
</comment>
<keyword evidence="9 14" id="KW-0805">Transcription regulation</keyword>
<evidence type="ECO:0000256" key="13">
    <source>
        <dbReference type="ARBA" id="ARBA00047915"/>
    </source>
</evidence>
<keyword evidence="6 14" id="KW-0223">Dioxygenase</keyword>
<evidence type="ECO:0000256" key="14">
    <source>
        <dbReference type="RuleBase" id="RU366061"/>
    </source>
</evidence>
<comment type="caution">
    <text evidence="17">The sequence shown here is derived from an EMBL/GenBank/DDBJ whole genome shotgun (WGS) entry which is preliminary data.</text>
</comment>
<dbReference type="FunCoup" id="A0A2J7PKY7">
    <property type="interactions" value="1712"/>
</dbReference>
<evidence type="ECO:0000259" key="16">
    <source>
        <dbReference type="PROSITE" id="PS51184"/>
    </source>
</evidence>
<evidence type="ECO:0000256" key="1">
    <source>
        <dbReference type="ARBA" id="ARBA00004123"/>
    </source>
</evidence>
<feature type="region of interest" description="Disordered" evidence="15">
    <location>
        <begin position="1"/>
        <end position="73"/>
    </location>
</feature>
<dbReference type="PANTHER" id="PTHR13096">
    <property type="entry name" value="MINA53 MYC INDUCED NUCLEAR ANTIGEN"/>
    <property type="match status" value="1"/>
</dbReference>
<dbReference type="Pfam" id="PF08007">
    <property type="entry name" value="JmjC_2"/>
    <property type="match status" value="1"/>
</dbReference>
<dbReference type="EMBL" id="NEVH01024529">
    <property type="protein sequence ID" value="PNF17004.1"/>
    <property type="molecule type" value="Genomic_DNA"/>
</dbReference>
<dbReference type="GO" id="GO:0045471">
    <property type="term" value="P:response to ethanol"/>
    <property type="evidence" value="ECO:0007669"/>
    <property type="project" value="UniProtKB-ARBA"/>
</dbReference>
<evidence type="ECO:0000256" key="9">
    <source>
        <dbReference type="ARBA" id="ARBA00023015"/>
    </source>
</evidence>
<protein>
    <recommendedName>
        <fullName evidence="14">Bifunctional lysine-specific demethylase and histidyl-hydroxylase</fullName>
        <ecNumber evidence="14">1.14.11.27</ecNumber>
    </recommendedName>
</protein>
<dbReference type="PROSITE" id="PS51184">
    <property type="entry name" value="JMJC"/>
    <property type="match status" value="1"/>
</dbReference>
<dbReference type="InterPro" id="IPR003347">
    <property type="entry name" value="JmjC_dom"/>
</dbReference>
<dbReference type="GO" id="GO:0140680">
    <property type="term" value="F:histone H3K36me/H3K36me2 demethylase activity"/>
    <property type="evidence" value="ECO:0007669"/>
    <property type="project" value="UniProtKB-EC"/>
</dbReference>
<evidence type="ECO:0000313" key="18">
    <source>
        <dbReference type="Proteomes" id="UP000235965"/>
    </source>
</evidence>
<feature type="compositionally biased region" description="Acidic residues" evidence="15">
    <location>
        <begin position="42"/>
        <end position="56"/>
    </location>
</feature>
<keyword evidence="5" id="KW-0156">Chromatin regulator</keyword>
<dbReference type="Proteomes" id="UP000235965">
    <property type="component" value="Unassembled WGS sequence"/>
</dbReference>
<dbReference type="GO" id="GO:0032453">
    <property type="term" value="F:histone H3K4 demethylase activity"/>
    <property type="evidence" value="ECO:0007669"/>
    <property type="project" value="TreeGrafter"/>
</dbReference>
<dbReference type="FunFam" id="3.90.930.40:FF:000001">
    <property type="entry name" value="ribosomal oxygenase 1 isoform X1"/>
    <property type="match status" value="1"/>
</dbReference>
<feature type="compositionally biased region" description="Basic residues" evidence="15">
    <location>
        <begin position="17"/>
        <end position="28"/>
    </location>
</feature>
<dbReference type="InterPro" id="IPR039994">
    <property type="entry name" value="NO66-like"/>
</dbReference>
<evidence type="ECO:0000256" key="3">
    <source>
        <dbReference type="ARBA" id="ARBA00022491"/>
    </source>
</evidence>
<dbReference type="Gene3D" id="2.60.120.650">
    <property type="entry name" value="Cupin"/>
    <property type="match status" value="1"/>
</dbReference>
<dbReference type="FunFam" id="2.60.120.650:FF:000013">
    <property type="entry name" value="Ribosomal oxygenase 1"/>
    <property type="match status" value="1"/>
</dbReference>
<evidence type="ECO:0000256" key="2">
    <source>
        <dbReference type="ARBA" id="ARBA00010309"/>
    </source>
</evidence>
<evidence type="ECO:0000256" key="5">
    <source>
        <dbReference type="ARBA" id="ARBA00022853"/>
    </source>
</evidence>
<dbReference type="Gene3D" id="3.90.930.40">
    <property type="match status" value="1"/>
</dbReference>
<keyword evidence="7 14" id="KW-0560">Oxidoreductase</keyword>
<dbReference type="Pfam" id="PF21233">
    <property type="entry name" value="WHD_RIOX1"/>
    <property type="match status" value="1"/>
</dbReference>
<keyword evidence="10 14" id="KW-0804">Transcription</keyword>
<proteinExistence type="inferred from homology"/>
<dbReference type="InterPro" id="IPR049043">
    <property type="entry name" value="WHD_RIOX1"/>
</dbReference>
<keyword evidence="18" id="KW-1185">Reference proteome</keyword>
<dbReference type="Gene3D" id="1.10.10.1500">
    <property type="entry name" value="JmjC domain-containing ribosomal oxygenase (ROX), dimer domain"/>
    <property type="match status" value="1"/>
</dbReference>
<sequence>MSPSKDDISAFAVYSSKKSKRKRNRKSSTKTEETEDMFQAAEEPDVEEILSTDDDPSASSPCSVKDKRKRKKSNISFTVTSEQSRTPGAEIVDVEENSDDVLLIENATQGKKKKIVLNPENEENEDQEVIFQDFIRKKTNGVKLKRKPTKGMKKGTMVSEDSSVGQDVFIVEDVEDAEEDNYSGNSLVEGKKLFAWLINPVVPEVFFRNAWEKRPLHIKRGVPEYYKPIISTPDIDKMLRNYNVQFTKNLDVTSYSDGKRETHNPVGRALPSIVWDYYKNGCSVRLLNPQTFIPKLALLNSSLQEYFGCFVGANVYLTPPDSQGFAPHYDDIEAFILQVEGQKHWKLYPPKSESETLPRFSSGNFSQDEIGDPIMEITLKPGDLLYFPRGTIHQGRTVPGIHSLHVTLSCYQRNTWGDLMEKVITAAVRVAMEENIEFRRGLPQDYLNFMGVAHSDKSSTQRTDFIEKIKSLMAKLFDHAPIDAAVDQMGKQFIHDALPPMLTAEEKQFSCVGDGLRMGPNGEIISGGEITLDTKIKLLRAHVIRLVTEEDNVRVYHTMDNSFEYHREEPQYLEISFELAPAVEHLICSYPDFVKVSDLPLDSEEPKVQIAGDLWERGLLLTDGALKISIC</sequence>
<evidence type="ECO:0000256" key="4">
    <source>
        <dbReference type="ARBA" id="ARBA00022723"/>
    </source>
</evidence>
<gene>
    <name evidence="17" type="primary">RIOX1_2</name>
    <name evidence="17" type="ORF">B7P43_G02753</name>
</gene>
<evidence type="ECO:0000256" key="7">
    <source>
        <dbReference type="ARBA" id="ARBA00023002"/>
    </source>
</evidence>
<dbReference type="GO" id="GO:0005506">
    <property type="term" value="F:iron ion binding"/>
    <property type="evidence" value="ECO:0007669"/>
    <property type="project" value="UniProtKB-UniRule"/>
</dbReference>
<dbReference type="OrthoDB" id="425950at2759"/>